<reference evidence="15" key="1">
    <citation type="submission" date="2023-03" db="UniProtKB">
        <authorList>
            <consortium name="WormBaseParasite"/>
        </authorList>
    </citation>
    <scope>IDENTIFICATION</scope>
</reference>
<feature type="compositionally biased region" description="Acidic residues" evidence="12">
    <location>
        <begin position="639"/>
        <end position="650"/>
    </location>
</feature>
<dbReference type="PROSITE" id="PS00847">
    <property type="entry name" value="MCM_1"/>
    <property type="match status" value="1"/>
</dbReference>
<name>A0A9J2PW77_ASCLU</name>
<protein>
    <recommendedName>
        <fullName evidence="11">DNA replication licensing factor MCM3</fullName>
        <ecNumber evidence="11">3.6.4.12</ecNumber>
    </recommendedName>
</protein>
<evidence type="ECO:0000256" key="2">
    <source>
        <dbReference type="ARBA" id="ARBA00008010"/>
    </source>
</evidence>
<evidence type="ECO:0000313" key="14">
    <source>
        <dbReference type="Proteomes" id="UP000036681"/>
    </source>
</evidence>
<dbReference type="GO" id="GO:0042555">
    <property type="term" value="C:MCM complex"/>
    <property type="evidence" value="ECO:0007669"/>
    <property type="project" value="UniProtKB-UniRule"/>
</dbReference>
<evidence type="ECO:0000259" key="13">
    <source>
        <dbReference type="PROSITE" id="PS50051"/>
    </source>
</evidence>
<dbReference type="Gene3D" id="2.20.28.10">
    <property type="match status" value="1"/>
</dbReference>
<dbReference type="InterPro" id="IPR008046">
    <property type="entry name" value="Mcm3"/>
</dbReference>
<dbReference type="SMART" id="SM00350">
    <property type="entry name" value="MCM"/>
    <property type="match status" value="1"/>
</dbReference>
<dbReference type="SMART" id="SM00382">
    <property type="entry name" value="AAA"/>
    <property type="match status" value="1"/>
</dbReference>
<evidence type="ECO:0000256" key="7">
    <source>
        <dbReference type="ARBA" id="ARBA00022840"/>
    </source>
</evidence>
<dbReference type="PANTHER" id="PTHR11630:SF46">
    <property type="entry name" value="DNA REPLICATION LICENSING FACTOR MCM3-RELATED"/>
    <property type="match status" value="1"/>
</dbReference>
<keyword evidence="14" id="KW-1185">Reference proteome</keyword>
<evidence type="ECO:0000256" key="8">
    <source>
        <dbReference type="ARBA" id="ARBA00023125"/>
    </source>
</evidence>
<dbReference type="Pfam" id="PF17207">
    <property type="entry name" value="MCM_OB"/>
    <property type="match status" value="1"/>
</dbReference>
<dbReference type="Gene3D" id="2.40.50.140">
    <property type="entry name" value="Nucleic acid-binding proteins"/>
    <property type="match status" value="1"/>
</dbReference>
<dbReference type="PRINTS" id="PR01657">
    <property type="entry name" value="MCMFAMILY"/>
</dbReference>
<keyword evidence="4 10" id="KW-0547">Nucleotide-binding</keyword>
<keyword evidence="6 11" id="KW-0347">Helicase</keyword>
<keyword evidence="5 11" id="KW-0378">Hydrolase</keyword>
<dbReference type="GO" id="GO:0005524">
    <property type="term" value="F:ATP binding"/>
    <property type="evidence" value="ECO:0007669"/>
    <property type="project" value="UniProtKB-UniRule"/>
</dbReference>
<comment type="catalytic activity">
    <reaction evidence="11">
        <text>ATP + H2O = ADP + phosphate + H(+)</text>
        <dbReference type="Rhea" id="RHEA:13065"/>
        <dbReference type="ChEBI" id="CHEBI:15377"/>
        <dbReference type="ChEBI" id="CHEBI:15378"/>
        <dbReference type="ChEBI" id="CHEBI:30616"/>
        <dbReference type="ChEBI" id="CHEBI:43474"/>
        <dbReference type="ChEBI" id="CHEBI:456216"/>
        <dbReference type="EC" id="3.6.4.12"/>
    </reaction>
</comment>
<dbReference type="Pfam" id="PF17855">
    <property type="entry name" value="MCM_lid"/>
    <property type="match status" value="1"/>
</dbReference>
<evidence type="ECO:0000256" key="1">
    <source>
        <dbReference type="ARBA" id="ARBA00004123"/>
    </source>
</evidence>
<dbReference type="SUPFAM" id="SSF52540">
    <property type="entry name" value="P-loop containing nucleoside triphosphate hydrolases"/>
    <property type="match status" value="1"/>
</dbReference>
<evidence type="ECO:0000256" key="3">
    <source>
        <dbReference type="ARBA" id="ARBA00022705"/>
    </source>
</evidence>
<keyword evidence="7 10" id="KW-0067">ATP-binding</keyword>
<dbReference type="InterPro" id="IPR027417">
    <property type="entry name" value="P-loop_NTPase"/>
</dbReference>
<dbReference type="EC" id="3.6.4.12" evidence="11"/>
<feature type="domain" description="MCM C-terminal AAA(+) ATPase" evidence="13">
    <location>
        <begin position="260"/>
        <end position="466"/>
    </location>
</feature>
<accession>A0A9J2PW77</accession>
<keyword evidence="9 11" id="KW-0539">Nucleus</keyword>
<dbReference type="GO" id="GO:0000727">
    <property type="term" value="P:double-strand break repair via break-induced replication"/>
    <property type="evidence" value="ECO:0007669"/>
    <property type="project" value="TreeGrafter"/>
</dbReference>
<evidence type="ECO:0000256" key="10">
    <source>
        <dbReference type="RuleBase" id="RU004070"/>
    </source>
</evidence>
<dbReference type="InterPro" id="IPR041562">
    <property type="entry name" value="MCM_lid"/>
</dbReference>
<dbReference type="PRINTS" id="PR01659">
    <property type="entry name" value="MCMPROTEIN3"/>
</dbReference>
<dbReference type="GO" id="GO:0006271">
    <property type="term" value="P:DNA strand elongation involved in DNA replication"/>
    <property type="evidence" value="ECO:0007669"/>
    <property type="project" value="TreeGrafter"/>
</dbReference>
<comment type="similarity">
    <text evidence="2 10">Belongs to the MCM family.</text>
</comment>
<dbReference type="WBParaSite" id="ALUE_0001353401-mRNA-1">
    <property type="protein sequence ID" value="ALUE_0001353401-mRNA-1"/>
    <property type="gene ID" value="ALUE_0001353401"/>
</dbReference>
<dbReference type="InterPro" id="IPR003593">
    <property type="entry name" value="AAA+_ATPase"/>
</dbReference>
<organism evidence="14 15">
    <name type="scientific">Ascaris lumbricoides</name>
    <name type="common">Giant roundworm</name>
    <dbReference type="NCBI Taxonomy" id="6252"/>
    <lineage>
        <taxon>Eukaryota</taxon>
        <taxon>Metazoa</taxon>
        <taxon>Ecdysozoa</taxon>
        <taxon>Nematoda</taxon>
        <taxon>Chromadorea</taxon>
        <taxon>Rhabditida</taxon>
        <taxon>Spirurina</taxon>
        <taxon>Ascaridomorpha</taxon>
        <taxon>Ascaridoidea</taxon>
        <taxon>Ascarididae</taxon>
        <taxon>Ascaris</taxon>
    </lineage>
</organism>
<sequence>MDLIDRDNENRSREITLEYLNFIDDSVSDFDRLLKNFAQEILCLLQAVKDFITRTDPEFSKNRDFAVGFEGSFGDRHVNPRTLKARYLGNMVCCEGIVTKCSMIRPKVVRSVHYCPATKKTFERKYTDMTSYDAFPTSSIYPTEDENKNPLETEYGLSTYKDHQVFSIQELPESAPPGQLPRSLDIIADDDLADSCKPGDRIRVVGLYRCLPNKRSGFSSGTFRSIIIANNIQLLSKELQPNFEPEDIKNIRKMSRNKDIFNILARSLAPSIWGHEEVKKAILCLLLGGNEKLLQNGSRIRGDINVLLIGDPSVAKSQLLRYVLHTAPRAIATTGRGSSGVGLTAAVTTDVETGDRRLEAGAMVLADRGVVCIDEFDKMSDIDRTAIHEVMEQGRVTIAKAGIHAKLNARCSVLAAANPVFGRYDVYKSPMQNIGMQDSLLSRFDLIFVLLDEHEATRDSDIAEHVVKLHRYRTPGEADGTVLPMGAAVETLSTFDLDNVETHGNTEIYEKNKGWCAAKHNEKVITLQFMRKYIHMAKAVKPKLTEEAAAYISECYAELRSFDTSKTDRERTMPVTARQLETLIRVSTAMAKARLGKTVERSDAENAYQLLHFACFKEKPKERLEMEERKRGAKNRDGESDEESDLDENAMETGADSMETDTNTTRSRRSRRRGASSQVDDSQTAVLTDETMDTTAIDSAPSPKRARREVPSISVDRYKTFRKYLRKAFDDNSDASEMVDVAVIRDAIQVQAGLLPFTEGEFEAAFEQLSSENIVMIVDDKVILI</sequence>
<dbReference type="InterPro" id="IPR033762">
    <property type="entry name" value="MCM_OB"/>
</dbReference>
<dbReference type="GO" id="GO:0005634">
    <property type="term" value="C:nucleus"/>
    <property type="evidence" value="ECO:0007669"/>
    <property type="project" value="UniProtKB-SubCell"/>
</dbReference>
<dbReference type="SUPFAM" id="SSF50249">
    <property type="entry name" value="Nucleic acid-binding proteins"/>
    <property type="match status" value="1"/>
</dbReference>
<dbReference type="InterPro" id="IPR056575">
    <property type="entry name" value="WH_MCM3_C"/>
</dbReference>
<dbReference type="GO" id="GO:0017116">
    <property type="term" value="F:single-stranded DNA helicase activity"/>
    <property type="evidence" value="ECO:0007669"/>
    <property type="project" value="TreeGrafter"/>
</dbReference>
<feature type="region of interest" description="Disordered" evidence="12">
    <location>
        <begin position="623"/>
        <end position="710"/>
    </location>
</feature>
<evidence type="ECO:0000256" key="11">
    <source>
        <dbReference type="RuleBase" id="RU368061"/>
    </source>
</evidence>
<keyword evidence="8 10" id="KW-0238">DNA-binding</keyword>
<dbReference type="GO" id="GO:1902975">
    <property type="term" value="P:mitotic DNA replication initiation"/>
    <property type="evidence" value="ECO:0007669"/>
    <property type="project" value="TreeGrafter"/>
</dbReference>
<dbReference type="InterPro" id="IPR031327">
    <property type="entry name" value="MCM"/>
</dbReference>
<evidence type="ECO:0000256" key="9">
    <source>
        <dbReference type="ARBA" id="ARBA00023242"/>
    </source>
</evidence>
<comment type="subunit">
    <text evidence="11">Component of the MCM2-7 complex.</text>
</comment>
<keyword evidence="3 11" id="KW-0235">DNA replication</keyword>
<dbReference type="AlphaFoldDB" id="A0A9J2PW77"/>
<dbReference type="Gene3D" id="3.40.50.300">
    <property type="entry name" value="P-loop containing nucleotide triphosphate hydrolases"/>
    <property type="match status" value="1"/>
</dbReference>
<comment type="function">
    <text evidence="11">Acts as component of the MCM2-7 complex (MCM complex) which is the replicative helicase essential for 'once per cell cycle' DNA replication initiation and elongation in eukaryotic cells. The active ATPase sites in the MCM2-7 ring are formed through the interaction surfaces of two neighboring subunits such that a critical structure of a conserved arginine finger motif is provided in trans relative to the ATP-binding site of the Walker A box of the adjacent subunit. The six ATPase active sites, however, are likely to contribute differentially to the complex helicase activity.</text>
</comment>
<dbReference type="FunFam" id="2.20.28.10:FF:000006">
    <property type="entry name" value="DNA helicase"/>
    <property type="match status" value="1"/>
</dbReference>
<dbReference type="PANTHER" id="PTHR11630">
    <property type="entry name" value="DNA REPLICATION LICENSING FACTOR MCM FAMILY MEMBER"/>
    <property type="match status" value="1"/>
</dbReference>
<evidence type="ECO:0000256" key="6">
    <source>
        <dbReference type="ARBA" id="ARBA00022806"/>
    </source>
</evidence>
<feature type="compositionally biased region" description="Basic and acidic residues" evidence="12">
    <location>
        <begin position="623"/>
        <end position="638"/>
    </location>
</feature>
<comment type="subcellular location">
    <subcellularLocation>
        <location evidence="1 11">Nucleus</location>
    </subcellularLocation>
</comment>
<evidence type="ECO:0000256" key="12">
    <source>
        <dbReference type="SAM" id="MobiDB-lite"/>
    </source>
</evidence>
<dbReference type="InterPro" id="IPR018525">
    <property type="entry name" value="MCM_CS"/>
</dbReference>
<evidence type="ECO:0000313" key="15">
    <source>
        <dbReference type="WBParaSite" id="ALUE_0001353401-mRNA-1"/>
    </source>
</evidence>
<dbReference type="InterPro" id="IPR001208">
    <property type="entry name" value="MCM_dom"/>
</dbReference>
<dbReference type="Proteomes" id="UP000036681">
    <property type="component" value="Unplaced"/>
</dbReference>
<evidence type="ECO:0000256" key="4">
    <source>
        <dbReference type="ARBA" id="ARBA00022741"/>
    </source>
</evidence>
<dbReference type="Pfam" id="PF00493">
    <property type="entry name" value="MCM"/>
    <property type="match status" value="1"/>
</dbReference>
<evidence type="ECO:0000256" key="5">
    <source>
        <dbReference type="ARBA" id="ARBA00022801"/>
    </source>
</evidence>
<dbReference type="InterPro" id="IPR012340">
    <property type="entry name" value="NA-bd_OB-fold"/>
</dbReference>
<dbReference type="CDD" id="cd17754">
    <property type="entry name" value="MCM3"/>
    <property type="match status" value="1"/>
</dbReference>
<proteinExistence type="inferred from homology"/>
<dbReference type="GO" id="GO:0003697">
    <property type="term" value="F:single-stranded DNA binding"/>
    <property type="evidence" value="ECO:0007669"/>
    <property type="project" value="TreeGrafter"/>
</dbReference>
<dbReference type="Pfam" id="PF23191">
    <property type="entry name" value="WHD_MCM3_C"/>
    <property type="match status" value="1"/>
</dbReference>
<dbReference type="PROSITE" id="PS50051">
    <property type="entry name" value="MCM_2"/>
    <property type="match status" value="1"/>
</dbReference>
<dbReference type="GO" id="GO:0016787">
    <property type="term" value="F:hydrolase activity"/>
    <property type="evidence" value="ECO:0007669"/>
    <property type="project" value="UniProtKB-KW"/>
</dbReference>